<dbReference type="Pfam" id="PF12937">
    <property type="entry name" value="F-box-like"/>
    <property type="match status" value="1"/>
</dbReference>
<dbReference type="OrthoDB" id="2840257at2759"/>
<reference evidence="2" key="1">
    <citation type="submission" date="2021-02" db="EMBL/GenBank/DDBJ databases">
        <title>Psilocybe cubensis genome.</title>
        <authorList>
            <person name="Mckernan K.J."/>
            <person name="Crawford S."/>
            <person name="Trippe A."/>
            <person name="Kane L.T."/>
            <person name="Mclaughlin S."/>
        </authorList>
    </citation>
    <scope>NUCLEOTIDE SEQUENCE [LARGE SCALE GENOMIC DNA]</scope>
    <source>
        <strain evidence="2">MGC-MH-2018</strain>
    </source>
</reference>
<comment type="caution">
    <text evidence="2">The sequence shown here is derived from an EMBL/GenBank/DDBJ whole genome shotgun (WGS) entry which is preliminary data.</text>
</comment>
<dbReference type="AlphaFoldDB" id="A0A8H7XTV2"/>
<dbReference type="SUPFAM" id="SSF81383">
    <property type="entry name" value="F-box domain"/>
    <property type="match status" value="1"/>
</dbReference>
<proteinExistence type="predicted"/>
<dbReference type="InterPro" id="IPR036047">
    <property type="entry name" value="F-box-like_dom_sf"/>
</dbReference>
<sequence>METPQTPTSDFSSRRRLNQTLVVNEAVECENDITSLQNVLIDLKYKRMALNTKLNSVHDLMAELPLEVTTEIFQLVVDSQEESNLRSLPTQFLLGRVCKAWRDTVWKHPSLWKDIRIQIIAEKYPKQEELLGEWLNHSGTRPITVSIASKDRWQPPQSFATLLLGTSQRWTAFTCCSPLSSISEGLAADPPPSFPLLSSIKVFTNGLPQNESMKYNFNATPKLRNIFLSHPYLCLPASYALSFINSLQNIRKLVIWLTKGSANQIASQHTGLKILPSLNSLCLTGENTAASVILDRIITPALMDLRLWIYSTGSANLDHAWITSLNDLRERSAFSLSNLSFKGAGIGQEGILVDAVGSFPTLSSLHIEDLGKNGNFVLSDLTIG</sequence>
<evidence type="ECO:0000259" key="1">
    <source>
        <dbReference type="Pfam" id="PF12937"/>
    </source>
</evidence>
<dbReference type="InterPro" id="IPR001810">
    <property type="entry name" value="F-box_dom"/>
</dbReference>
<organism evidence="2">
    <name type="scientific">Psilocybe cubensis</name>
    <name type="common">Psychedelic mushroom</name>
    <name type="synonym">Stropharia cubensis</name>
    <dbReference type="NCBI Taxonomy" id="181762"/>
    <lineage>
        <taxon>Eukaryota</taxon>
        <taxon>Fungi</taxon>
        <taxon>Dikarya</taxon>
        <taxon>Basidiomycota</taxon>
        <taxon>Agaricomycotina</taxon>
        <taxon>Agaricomycetes</taxon>
        <taxon>Agaricomycetidae</taxon>
        <taxon>Agaricales</taxon>
        <taxon>Agaricineae</taxon>
        <taxon>Strophariaceae</taxon>
        <taxon>Psilocybe</taxon>
    </lineage>
</organism>
<dbReference type="EMBL" id="JAFIQS010000009">
    <property type="protein sequence ID" value="KAG5165699.1"/>
    <property type="molecule type" value="Genomic_DNA"/>
</dbReference>
<protein>
    <recommendedName>
        <fullName evidence="1">F-box domain-containing protein</fullName>
    </recommendedName>
</protein>
<gene>
    <name evidence="2" type="ORF">JR316_009282</name>
</gene>
<evidence type="ECO:0000313" key="2">
    <source>
        <dbReference type="EMBL" id="KAG5165699.1"/>
    </source>
</evidence>
<dbReference type="SUPFAM" id="SSF52047">
    <property type="entry name" value="RNI-like"/>
    <property type="match status" value="1"/>
</dbReference>
<name>A0A8H7XTV2_PSICU</name>
<dbReference type="Gene3D" id="1.20.1280.50">
    <property type="match status" value="1"/>
</dbReference>
<accession>A0A8H7XTV2</accession>
<feature type="domain" description="F-box" evidence="1">
    <location>
        <begin position="62"/>
        <end position="117"/>
    </location>
</feature>